<reference evidence="3" key="1">
    <citation type="submission" date="2022-12" db="EMBL/GenBank/DDBJ databases">
        <authorList>
            <person name="Petersen C."/>
        </authorList>
    </citation>
    <scope>NUCLEOTIDE SEQUENCE</scope>
    <source>
        <strain evidence="3">IBT 35675</strain>
    </source>
</reference>
<organism evidence="3 4">
    <name type="scientific">Penicillium brevicompactum</name>
    <dbReference type="NCBI Taxonomy" id="5074"/>
    <lineage>
        <taxon>Eukaryota</taxon>
        <taxon>Fungi</taxon>
        <taxon>Dikarya</taxon>
        <taxon>Ascomycota</taxon>
        <taxon>Pezizomycotina</taxon>
        <taxon>Eurotiomycetes</taxon>
        <taxon>Eurotiomycetidae</taxon>
        <taxon>Eurotiales</taxon>
        <taxon>Aspergillaceae</taxon>
        <taxon>Penicillium</taxon>
    </lineage>
</organism>
<accession>A0A9W9UQ90</accession>
<proteinExistence type="predicted"/>
<feature type="region of interest" description="Disordered" evidence="1">
    <location>
        <begin position="1"/>
        <end position="79"/>
    </location>
</feature>
<dbReference type="EMBL" id="JAPZBR010000005">
    <property type="protein sequence ID" value="KAJ5353573.1"/>
    <property type="molecule type" value="Genomic_DNA"/>
</dbReference>
<sequence length="131" mass="15167">MARGNQRDKAREKNLKKQGNVKNKNTQTGTQFAKSQEDAAAIMREKQKKGASLSDTLTRSHYSNRLPQPMKNEPPRQQRVGRNNTLILDTPFDIAIATSHYAKRETKDDIKEFWTPERHFIHALYRPSEAF</sequence>
<evidence type="ECO:0000259" key="2">
    <source>
        <dbReference type="Pfam" id="PF04419"/>
    </source>
</evidence>
<dbReference type="InterPro" id="IPR007513">
    <property type="entry name" value="SERF-like_N"/>
</dbReference>
<protein>
    <recommendedName>
        <fullName evidence="2">Small EDRK-rich factor-like N-terminal domain-containing protein</fullName>
    </recommendedName>
</protein>
<dbReference type="AlphaFoldDB" id="A0A9W9UQ90"/>
<comment type="caution">
    <text evidence="3">The sequence shown here is derived from an EMBL/GenBank/DDBJ whole genome shotgun (WGS) entry which is preliminary data.</text>
</comment>
<evidence type="ECO:0000313" key="4">
    <source>
        <dbReference type="Proteomes" id="UP001148299"/>
    </source>
</evidence>
<reference evidence="3" key="2">
    <citation type="journal article" date="2023" name="IMA Fungus">
        <title>Comparative genomic study of the Penicillium genus elucidates a diverse pangenome and 15 lateral gene transfer events.</title>
        <authorList>
            <person name="Petersen C."/>
            <person name="Sorensen T."/>
            <person name="Nielsen M.R."/>
            <person name="Sondergaard T.E."/>
            <person name="Sorensen J.L."/>
            <person name="Fitzpatrick D.A."/>
            <person name="Frisvad J.C."/>
            <person name="Nielsen K.L."/>
        </authorList>
    </citation>
    <scope>NUCLEOTIDE SEQUENCE</scope>
    <source>
        <strain evidence="3">IBT 35675</strain>
    </source>
</reference>
<gene>
    <name evidence="3" type="ORF">N7541_006137</name>
</gene>
<evidence type="ECO:0000256" key="1">
    <source>
        <dbReference type="SAM" id="MobiDB-lite"/>
    </source>
</evidence>
<name>A0A9W9UQ90_PENBR</name>
<feature type="compositionally biased region" description="Polar residues" evidence="1">
    <location>
        <begin position="53"/>
        <end position="66"/>
    </location>
</feature>
<feature type="compositionally biased region" description="Basic and acidic residues" evidence="1">
    <location>
        <begin position="1"/>
        <end position="15"/>
    </location>
</feature>
<feature type="compositionally biased region" description="Polar residues" evidence="1">
    <location>
        <begin position="20"/>
        <end position="34"/>
    </location>
</feature>
<keyword evidence="4" id="KW-1185">Reference proteome</keyword>
<dbReference type="Proteomes" id="UP001148299">
    <property type="component" value="Unassembled WGS sequence"/>
</dbReference>
<feature type="domain" description="Small EDRK-rich factor-like N-terminal" evidence="2">
    <location>
        <begin position="1"/>
        <end position="33"/>
    </location>
</feature>
<dbReference type="Pfam" id="PF04419">
    <property type="entry name" value="SERF-like_N"/>
    <property type="match status" value="1"/>
</dbReference>
<evidence type="ECO:0000313" key="3">
    <source>
        <dbReference type="EMBL" id="KAJ5353573.1"/>
    </source>
</evidence>